<evidence type="ECO:0000259" key="4">
    <source>
        <dbReference type="Pfam" id="PF06094"/>
    </source>
</evidence>
<proteinExistence type="inferred from homology"/>
<evidence type="ECO:0000256" key="2">
    <source>
        <dbReference type="RuleBase" id="RU367036"/>
    </source>
</evidence>
<protein>
    <recommendedName>
        <fullName evidence="2">Gamma-glutamylcyclotransferase family protein</fullName>
    </recommendedName>
</protein>
<feature type="region of interest" description="Disordered" evidence="3">
    <location>
        <begin position="158"/>
        <end position="178"/>
    </location>
</feature>
<dbReference type="PANTHER" id="PTHR12510:SF4">
    <property type="entry name" value="GAMMA-GLUTAMYLAMINECYCLOTRANSFERASE"/>
    <property type="match status" value="1"/>
</dbReference>
<dbReference type="Pfam" id="PF06094">
    <property type="entry name" value="GGACT"/>
    <property type="match status" value="1"/>
</dbReference>
<evidence type="ECO:0000256" key="3">
    <source>
        <dbReference type="SAM" id="MobiDB-lite"/>
    </source>
</evidence>
<dbReference type="InterPro" id="IPR036568">
    <property type="entry name" value="GGCT-like_sf"/>
</dbReference>
<dbReference type="InterPro" id="IPR013024">
    <property type="entry name" value="GGCT-like"/>
</dbReference>
<feature type="compositionally biased region" description="Acidic residues" evidence="3">
    <location>
        <begin position="168"/>
        <end position="178"/>
    </location>
</feature>
<name>A0ABM3LUT7_BICAN</name>
<comment type="similarity">
    <text evidence="1 2">Belongs to the gamma-glutamylcyclotransferase family.</text>
</comment>
<dbReference type="Proteomes" id="UP001652582">
    <property type="component" value="Chromosome 18"/>
</dbReference>
<dbReference type="InterPro" id="IPR039126">
    <property type="entry name" value="GGACT"/>
</dbReference>
<gene>
    <name evidence="6" type="primary">LOC112054344</name>
</gene>
<reference evidence="6" key="1">
    <citation type="submission" date="2025-08" db="UniProtKB">
        <authorList>
            <consortium name="RefSeq"/>
        </authorList>
    </citation>
    <scope>IDENTIFICATION</scope>
</reference>
<keyword evidence="5" id="KW-1185">Reference proteome</keyword>
<dbReference type="InterPro" id="IPR009288">
    <property type="entry name" value="AIG2-like_dom"/>
</dbReference>
<evidence type="ECO:0000256" key="1">
    <source>
        <dbReference type="ARBA" id="ARBA00008861"/>
    </source>
</evidence>
<evidence type="ECO:0000313" key="5">
    <source>
        <dbReference type="Proteomes" id="UP001652582"/>
    </source>
</evidence>
<dbReference type="Gene3D" id="3.10.490.10">
    <property type="entry name" value="Gamma-glutamyl cyclotransferase-like"/>
    <property type="match status" value="1"/>
</dbReference>
<sequence length="178" mass="20710">MILLEVISIRANTFVQLIRTMTHKVFVYGTLKRNEPNHHWLTNPDHGSGKFLAEGTTKSKYPLIIGTKYNIPFLLHSPGDGHHVRGEVYEVDDTMLSKLDILEDHPNYYVREIDDIVIKLDSHEEIVKCWVYFLKNFRPELLSKQQFENYSSSGSHGLRYLESNNESSTDDLDDMLRK</sequence>
<organism evidence="5 6">
    <name type="scientific">Bicyclus anynana</name>
    <name type="common">Squinting bush brown butterfly</name>
    <dbReference type="NCBI Taxonomy" id="110368"/>
    <lineage>
        <taxon>Eukaryota</taxon>
        <taxon>Metazoa</taxon>
        <taxon>Ecdysozoa</taxon>
        <taxon>Arthropoda</taxon>
        <taxon>Hexapoda</taxon>
        <taxon>Insecta</taxon>
        <taxon>Pterygota</taxon>
        <taxon>Neoptera</taxon>
        <taxon>Endopterygota</taxon>
        <taxon>Lepidoptera</taxon>
        <taxon>Glossata</taxon>
        <taxon>Ditrysia</taxon>
        <taxon>Papilionoidea</taxon>
        <taxon>Nymphalidae</taxon>
        <taxon>Satyrinae</taxon>
        <taxon>Satyrini</taxon>
        <taxon>Mycalesina</taxon>
        <taxon>Bicyclus</taxon>
    </lineage>
</organism>
<evidence type="ECO:0000313" key="6">
    <source>
        <dbReference type="RefSeq" id="XP_052742835.1"/>
    </source>
</evidence>
<accession>A0ABM3LUT7</accession>
<dbReference type="CDD" id="cd06661">
    <property type="entry name" value="GGCT_like"/>
    <property type="match status" value="1"/>
</dbReference>
<feature type="domain" description="Gamma-glutamylcyclotransferase AIG2-like" evidence="4">
    <location>
        <begin position="25"/>
        <end position="141"/>
    </location>
</feature>
<dbReference type="RefSeq" id="XP_052742835.1">
    <property type="nucleotide sequence ID" value="XM_052886875.1"/>
</dbReference>
<dbReference type="SUPFAM" id="SSF110857">
    <property type="entry name" value="Gamma-glutamyl cyclotransferase-like"/>
    <property type="match status" value="1"/>
</dbReference>
<dbReference type="GeneID" id="112054344"/>
<dbReference type="PANTHER" id="PTHR12510">
    <property type="entry name" value="TROPONIN C-AKIN-1 PROTEIN"/>
    <property type="match status" value="1"/>
</dbReference>